<dbReference type="PROSITE" id="PS00108">
    <property type="entry name" value="PROTEIN_KINASE_ST"/>
    <property type="match status" value="1"/>
</dbReference>
<dbReference type="Pfam" id="PF00582">
    <property type="entry name" value="Usp"/>
    <property type="match status" value="1"/>
</dbReference>
<dbReference type="RefSeq" id="XP_010236268.1">
    <property type="nucleotide sequence ID" value="XM_010237966.3"/>
</dbReference>
<keyword evidence="5" id="KW-0418">Kinase</keyword>
<comment type="catalytic activity">
    <reaction evidence="9">
        <text>L-seryl-[protein] + ATP = O-phospho-L-seryl-[protein] + ADP + H(+)</text>
        <dbReference type="Rhea" id="RHEA:17989"/>
        <dbReference type="Rhea" id="RHEA-COMP:9863"/>
        <dbReference type="Rhea" id="RHEA-COMP:11604"/>
        <dbReference type="ChEBI" id="CHEBI:15378"/>
        <dbReference type="ChEBI" id="CHEBI:29999"/>
        <dbReference type="ChEBI" id="CHEBI:30616"/>
        <dbReference type="ChEBI" id="CHEBI:83421"/>
        <dbReference type="ChEBI" id="CHEBI:456216"/>
        <dbReference type="EC" id="2.7.11.1"/>
    </reaction>
</comment>
<evidence type="ECO:0000256" key="2">
    <source>
        <dbReference type="ARBA" id="ARBA00022527"/>
    </source>
</evidence>
<dbReference type="KEGG" id="bdi:100829603"/>
<reference evidence="12" key="2">
    <citation type="submission" date="2017-06" db="EMBL/GenBank/DDBJ databases">
        <title>WGS assembly of Brachypodium distachyon.</title>
        <authorList>
            <consortium name="The International Brachypodium Initiative"/>
            <person name="Lucas S."/>
            <person name="Harmon-Smith M."/>
            <person name="Lail K."/>
            <person name="Tice H."/>
            <person name="Grimwood J."/>
            <person name="Bruce D."/>
            <person name="Barry K."/>
            <person name="Shu S."/>
            <person name="Lindquist E."/>
            <person name="Wang M."/>
            <person name="Pitluck S."/>
            <person name="Vogel J.P."/>
            <person name="Garvin D.F."/>
            <person name="Mockler T.C."/>
            <person name="Schmutz J."/>
            <person name="Rokhsar D."/>
            <person name="Bevan M.W."/>
        </authorList>
    </citation>
    <scope>NUCLEOTIDE SEQUENCE</scope>
    <source>
        <strain evidence="12">Bd21</strain>
    </source>
</reference>
<keyword evidence="2" id="KW-0723">Serine/threonine-protein kinase</keyword>
<keyword evidence="6" id="KW-0833">Ubl conjugation pathway</keyword>
<feature type="region of interest" description="Disordered" evidence="10">
    <location>
        <begin position="817"/>
        <end position="854"/>
    </location>
</feature>
<gene>
    <name evidence="13" type="primary">LOC100829603</name>
    <name evidence="12" type="ORF">BRADI_3g04100v3</name>
</gene>
<evidence type="ECO:0000256" key="6">
    <source>
        <dbReference type="ARBA" id="ARBA00022786"/>
    </source>
</evidence>
<dbReference type="GO" id="GO:0061630">
    <property type="term" value="F:ubiquitin protein ligase activity"/>
    <property type="evidence" value="ECO:0007669"/>
    <property type="project" value="UniProtKB-EC"/>
</dbReference>
<dbReference type="AlphaFoldDB" id="A0A2K2CV32"/>
<feature type="domain" description="Protein kinase" evidence="11">
    <location>
        <begin position="540"/>
        <end position="804"/>
    </location>
</feature>
<evidence type="ECO:0000256" key="7">
    <source>
        <dbReference type="ARBA" id="ARBA00022840"/>
    </source>
</evidence>
<dbReference type="PANTHER" id="PTHR45647:SF139">
    <property type="entry name" value="OS02G0152300 PROTEIN"/>
    <property type="match status" value="1"/>
</dbReference>
<keyword evidence="3" id="KW-0808">Transferase</keyword>
<dbReference type="InterPro" id="IPR008271">
    <property type="entry name" value="Ser/Thr_kinase_AS"/>
</dbReference>
<dbReference type="Gene3D" id="3.30.200.20">
    <property type="entry name" value="Phosphorylase Kinase, domain 1"/>
    <property type="match status" value="1"/>
</dbReference>
<evidence type="ECO:0000256" key="5">
    <source>
        <dbReference type="ARBA" id="ARBA00022777"/>
    </source>
</evidence>
<accession>A0A2K2CV32</accession>
<dbReference type="GeneID" id="100829603"/>
<dbReference type="Gene3D" id="3.40.50.620">
    <property type="entry name" value="HUPs"/>
    <property type="match status" value="1"/>
</dbReference>
<dbReference type="SMART" id="SM00220">
    <property type="entry name" value="S_TKc"/>
    <property type="match status" value="1"/>
</dbReference>
<reference evidence="13" key="3">
    <citation type="submission" date="2018-08" db="UniProtKB">
        <authorList>
            <consortium name="EnsemblPlants"/>
        </authorList>
    </citation>
    <scope>IDENTIFICATION</scope>
    <source>
        <strain evidence="13">cv. Bd21</strain>
    </source>
</reference>
<comment type="catalytic activity">
    <reaction evidence="8">
        <text>L-threonyl-[protein] + ATP = O-phospho-L-threonyl-[protein] + ADP + H(+)</text>
        <dbReference type="Rhea" id="RHEA:46608"/>
        <dbReference type="Rhea" id="RHEA-COMP:11060"/>
        <dbReference type="Rhea" id="RHEA-COMP:11605"/>
        <dbReference type="ChEBI" id="CHEBI:15378"/>
        <dbReference type="ChEBI" id="CHEBI:30013"/>
        <dbReference type="ChEBI" id="CHEBI:30616"/>
        <dbReference type="ChEBI" id="CHEBI:61977"/>
        <dbReference type="ChEBI" id="CHEBI:456216"/>
        <dbReference type="EC" id="2.7.11.1"/>
    </reaction>
</comment>
<dbReference type="InterPro" id="IPR000719">
    <property type="entry name" value="Prot_kinase_dom"/>
</dbReference>
<dbReference type="Gramene" id="PNT65897">
    <property type="protein sequence ID" value="PNT65897"/>
    <property type="gene ID" value="BRADI_3g04100v3"/>
</dbReference>
<organism evidence="12">
    <name type="scientific">Brachypodium distachyon</name>
    <name type="common">Purple false brome</name>
    <name type="synonym">Trachynia distachya</name>
    <dbReference type="NCBI Taxonomy" id="15368"/>
    <lineage>
        <taxon>Eukaryota</taxon>
        <taxon>Viridiplantae</taxon>
        <taxon>Streptophyta</taxon>
        <taxon>Embryophyta</taxon>
        <taxon>Tracheophyta</taxon>
        <taxon>Spermatophyta</taxon>
        <taxon>Magnoliopsida</taxon>
        <taxon>Liliopsida</taxon>
        <taxon>Poales</taxon>
        <taxon>Poaceae</taxon>
        <taxon>BOP clade</taxon>
        <taxon>Pooideae</taxon>
        <taxon>Stipodae</taxon>
        <taxon>Brachypodieae</taxon>
        <taxon>Brachypodium</taxon>
    </lineage>
</organism>
<evidence type="ECO:0000313" key="12">
    <source>
        <dbReference type="EMBL" id="PNT65897.1"/>
    </source>
</evidence>
<dbReference type="PROSITE" id="PS50011">
    <property type="entry name" value="PROTEIN_KINASE_DOM"/>
    <property type="match status" value="1"/>
</dbReference>
<feature type="region of interest" description="Disordered" evidence="10">
    <location>
        <begin position="477"/>
        <end position="506"/>
    </location>
</feature>
<evidence type="ECO:0000313" key="13">
    <source>
        <dbReference type="EnsemblPlants" id="PNT65897"/>
    </source>
</evidence>
<dbReference type="PANTHER" id="PTHR45647">
    <property type="entry name" value="OS02G0152300 PROTEIN"/>
    <property type="match status" value="1"/>
</dbReference>
<dbReference type="InterPro" id="IPR014729">
    <property type="entry name" value="Rossmann-like_a/b/a_fold"/>
</dbReference>
<reference evidence="12 13" key="1">
    <citation type="journal article" date="2010" name="Nature">
        <title>Genome sequencing and analysis of the model grass Brachypodium distachyon.</title>
        <authorList>
            <consortium name="International Brachypodium Initiative"/>
        </authorList>
    </citation>
    <scope>NUCLEOTIDE SEQUENCE [LARGE SCALE GENOMIC DNA]</scope>
    <source>
        <strain evidence="12 13">Bd21</strain>
    </source>
</reference>
<dbReference type="EnsemblPlants" id="PNT65897">
    <property type="protein sequence ID" value="PNT65897"/>
    <property type="gene ID" value="BRADI_3g04100v3"/>
</dbReference>
<name>A0A2K2CV32_BRADI</name>
<dbReference type="InterPro" id="IPR011009">
    <property type="entry name" value="Kinase-like_dom_sf"/>
</dbReference>
<keyword evidence="4" id="KW-0547">Nucleotide-binding</keyword>
<evidence type="ECO:0000256" key="8">
    <source>
        <dbReference type="ARBA" id="ARBA00047899"/>
    </source>
</evidence>
<dbReference type="SUPFAM" id="SSF56112">
    <property type="entry name" value="Protein kinase-like (PK-like)"/>
    <property type="match status" value="1"/>
</dbReference>
<evidence type="ECO:0000256" key="10">
    <source>
        <dbReference type="SAM" id="MobiDB-lite"/>
    </source>
</evidence>
<dbReference type="InterPro" id="IPR051348">
    <property type="entry name" value="U-box_ubiquitin_ligases"/>
</dbReference>
<comment type="catalytic activity">
    <reaction evidence="1">
        <text>S-ubiquitinyl-[E2 ubiquitin-conjugating enzyme]-L-cysteine + [acceptor protein]-L-lysine = [E2 ubiquitin-conjugating enzyme]-L-cysteine + N(6)-ubiquitinyl-[acceptor protein]-L-lysine.</text>
        <dbReference type="EC" id="2.3.2.27"/>
    </reaction>
</comment>
<dbReference type="InterPro" id="IPR001245">
    <property type="entry name" value="Ser-Thr/Tyr_kinase_cat_dom"/>
</dbReference>
<dbReference type="SUPFAM" id="SSF52402">
    <property type="entry name" value="Adenine nucleotide alpha hydrolases-like"/>
    <property type="match status" value="1"/>
</dbReference>
<dbReference type="Pfam" id="PF07714">
    <property type="entry name" value="PK_Tyr_Ser-Thr"/>
    <property type="match status" value="1"/>
</dbReference>
<dbReference type="Proteomes" id="UP000008810">
    <property type="component" value="Chromosome 3"/>
</dbReference>
<evidence type="ECO:0000256" key="9">
    <source>
        <dbReference type="ARBA" id="ARBA00048679"/>
    </source>
</evidence>
<sequence length="854" mass="94918">MSFIPLHNPPIVTEAKRHDAGGKKAAAVTAAMRRLASKGRDNGSAAASAGKTAAVAVDGDRSSQHALKWAADHVLSRAQSFFLIHVRRKSGSPLSAGGKQFSTSHVQEDVATSFLVQLDLQTKELMLPFQCFCSRRGLQCREVILDGTDVPKAIVDFVVQYNVDKIVLGSSTRSAFTRTIWKMDVATSVTKYAPNFCSVYVIAKGKLSTFRPATHANENDMSEEDIKSDAAGNRLLAVKSEQAHNFPGKEPYSYRLMSTHAAMHIGTNADESAEGGKFKAPSQQRSVDSHLVKTSSCPSEFIRTMNQRSSHLSPEYPDNRRDTLFLLNKDNEHAFQAPHGKYLGIDDNALSLEYNACDPLMPSGQCASSTFNYQTENVETDPRHFQQKNGNILPQNYRELPLEPRDGIENSYAIDKQDIDPLRSRYDAETSSAVRGPKQKLLTLETSSSDPQHRERIIEEFVDHNSQRQVHPMLRRLPPKFFSPRNDRHGSASEEKHILEPDSNPLPRPIETKRILECLPTRLECRLYNPNEIAKATRNFSAELKVGEGGYGPVYKATLDNTLVAVKILHSNVTQGLKQFQQEIDLLNNLRHPNMVHLVGACPEYGCLVYEYMPNGSLEDCLYCRSGTPPLPWQLRFKIAVEIATGLLYLHKMKPAAFVHRDLKPGNILLDENFVSKIADVGLARIIPRSMDETKTQYRMTDAAGTFCYIDPEYQKTGLVSTKSDVYALGIIYLQIITAKDAMGLAYGVSDALEEGTFEELLDPKVTGWPVEETKKFAELALKCCELRRRDRPDLESVVLPELISLHRLAVPSAYPSMNQPHQSSASDKDLALGDDSLADDLTEGSVKVPSLSA</sequence>
<evidence type="ECO:0000313" key="14">
    <source>
        <dbReference type="Proteomes" id="UP000008810"/>
    </source>
</evidence>
<protein>
    <recommendedName>
        <fullName evidence="11">Protein kinase domain-containing protein</fullName>
    </recommendedName>
</protein>
<dbReference type="FunFam" id="1.10.510.10:FF:001023">
    <property type="entry name" value="Os07g0541700 protein"/>
    <property type="match status" value="1"/>
</dbReference>
<dbReference type="Gene3D" id="1.10.510.10">
    <property type="entry name" value="Transferase(Phosphotransferase) domain 1"/>
    <property type="match status" value="1"/>
</dbReference>
<evidence type="ECO:0000256" key="3">
    <source>
        <dbReference type="ARBA" id="ARBA00022679"/>
    </source>
</evidence>
<dbReference type="EMBL" id="CM000882">
    <property type="protein sequence ID" value="PNT65897.1"/>
    <property type="molecule type" value="Genomic_DNA"/>
</dbReference>
<dbReference type="OrthoDB" id="4062651at2759"/>
<dbReference type="CDD" id="cd14066">
    <property type="entry name" value="STKc_IRAK"/>
    <property type="match status" value="1"/>
</dbReference>
<evidence type="ECO:0000256" key="1">
    <source>
        <dbReference type="ARBA" id="ARBA00000900"/>
    </source>
</evidence>
<dbReference type="GO" id="GO:0005524">
    <property type="term" value="F:ATP binding"/>
    <property type="evidence" value="ECO:0007669"/>
    <property type="project" value="UniProtKB-KW"/>
</dbReference>
<evidence type="ECO:0000256" key="4">
    <source>
        <dbReference type="ARBA" id="ARBA00022741"/>
    </source>
</evidence>
<dbReference type="InterPro" id="IPR006016">
    <property type="entry name" value="UspA"/>
</dbReference>
<proteinExistence type="predicted"/>
<dbReference type="CDD" id="cd01989">
    <property type="entry name" value="USP_STK_Ubox_N"/>
    <property type="match status" value="1"/>
</dbReference>
<keyword evidence="7" id="KW-0067">ATP-binding</keyword>
<feature type="compositionally biased region" description="Basic and acidic residues" evidence="10">
    <location>
        <begin position="485"/>
        <end position="500"/>
    </location>
</feature>
<dbReference type="GO" id="GO:0004674">
    <property type="term" value="F:protein serine/threonine kinase activity"/>
    <property type="evidence" value="ECO:0007669"/>
    <property type="project" value="UniProtKB-KW"/>
</dbReference>
<keyword evidence="14" id="KW-1185">Reference proteome</keyword>
<evidence type="ECO:0000259" key="11">
    <source>
        <dbReference type="PROSITE" id="PS50011"/>
    </source>
</evidence>